<dbReference type="PRINTS" id="PR00105">
    <property type="entry name" value="C5METTRFRASE"/>
</dbReference>
<dbReference type="PANTHER" id="PTHR10629">
    <property type="entry name" value="CYTOSINE-SPECIFIC METHYLTRANSFERASE"/>
    <property type="match status" value="1"/>
</dbReference>
<dbReference type="InterPro" id="IPR029063">
    <property type="entry name" value="SAM-dependent_MTases_sf"/>
</dbReference>
<dbReference type="PROSITE" id="PS51679">
    <property type="entry name" value="SAM_MT_C5"/>
    <property type="match status" value="1"/>
</dbReference>
<dbReference type="EC" id="2.1.1.37" evidence="1"/>
<proteinExistence type="inferred from homology"/>
<organism evidence="9 10">
    <name type="scientific">Rhizobium leguminosarum</name>
    <dbReference type="NCBI Taxonomy" id="384"/>
    <lineage>
        <taxon>Bacteria</taxon>
        <taxon>Pseudomonadati</taxon>
        <taxon>Pseudomonadota</taxon>
        <taxon>Alphaproteobacteria</taxon>
        <taxon>Hyphomicrobiales</taxon>
        <taxon>Rhizobiaceae</taxon>
        <taxon>Rhizobium/Agrobacterium group</taxon>
        <taxon>Rhizobium</taxon>
    </lineage>
</organism>
<keyword evidence="2 7" id="KW-0489">Methyltransferase</keyword>
<protein>
    <recommendedName>
        <fullName evidence="1">DNA (cytosine-5-)-methyltransferase</fullName>
        <ecNumber evidence="1">2.1.1.37</ecNumber>
    </recommendedName>
</protein>
<name>A0AAE2MQ38_RHILE</name>
<evidence type="ECO:0000256" key="8">
    <source>
        <dbReference type="RuleBase" id="RU000416"/>
    </source>
</evidence>
<evidence type="ECO:0000256" key="1">
    <source>
        <dbReference type="ARBA" id="ARBA00011975"/>
    </source>
</evidence>
<reference evidence="9 10" key="1">
    <citation type="submission" date="2020-08" db="EMBL/GenBank/DDBJ databases">
        <title>Genomic Encyclopedia of Type Strains, Phase IV (KMG-V): Genome sequencing to study the core and pangenomes of soil and plant-associated prokaryotes.</title>
        <authorList>
            <person name="Whitman W."/>
        </authorList>
    </citation>
    <scope>NUCLEOTIDE SEQUENCE [LARGE SCALE GENOMIC DNA]</scope>
    <source>
        <strain evidence="9 10">SEMIA 415</strain>
    </source>
</reference>
<dbReference type="NCBIfam" id="TIGR00675">
    <property type="entry name" value="dcm"/>
    <property type="match status" value="1"/>
</dbReference>
<evidence type="ECO:0000313" key="10">
    <source>
        <dbReference type="Proteomes" id="UP000538507"/>
    </source>
</evidence>
<dbReference type="Gene3D" id="3.90.120.10">
    <property type="entry name" value="DNA Methylase, subunit A, domain 2"/>
    <property type="match status" value="1"/>
</dbReference>
<dbReference type="InterPro" id="IPR031303">
    <property type="entry name" value="C5_meth_CS"/>
</dbReference>
<dbReference type="InterPro" id="IPR050390">
    <property type="entry name" value="C5-Methyltransferase"/>
</dbReference>
<evidence type="ECO:0000256" key="6">
    <source>
        <dbReference type="ARBA" id="ARBA00047422"/>
    </source>
</evidence>
<evidence type="ECO:0000256" key="3">
    <source>
        <dbReference type="ARBA" id="ARBA00022679"/>
    </source>
</evidence>
<gene>
    <name evidence="9" type="ORF">GGE16_005376</name>
</gene>
<dbReference type="Proteomes" id="UP000538507">
    <property type="component" value="Unassembled WGS sequence"/>
</dbReference>
<dbReference type="GO" id="GO:0009307">
    <property type="term" value="P:DNA restriction-modification system"/>
    <property type="evidence" value="ECO:0007669"/>
    <property type="project" value="UniProtKB-KW"/>
</dbReference>
<dbReference type="AlphaFoldDB" id="A0AAE2MQ38"/>
<dbReference type="Pfam" id="PF00145">
    <property type="entry name" value="DNA_methylase"/>
    <property type="match status" value="1"/>
</dbReference>
<dbReference type="GO" id="GO:0032259">
    <property type="term" value="P:methylation"/>
    <property type="evidence" value="ECO:0007669"/>
    <property type="project" value="UniProtKB-KW"/>
</dbReference>
<feature type="active site" evidence="7">
    <location>
        <position position="114"/>
    </location>
</feature>
<dbReference type="Gene3D" id="3.40.50.150">
    <property type="entry name" value="Vaccinia Virus protein VP39"/>
    <property type="match status" value="1"/>
</dbReference>
<comment type="similarity">
    <text evidence="7 8">Belongs to the class I-like SAM-binding methyltransferase superfamily. C5-methyltransferase family.</text>
</comment>
<keyword evidence="4 7" id="KW-0949">S-adenosyl-L-methionine</keyword>
<comment type="caution">
    <text evidence="9">The sequence shown here is derived from an EMBL/GenBank/DDBJ whole genome shotgun (WGS) entry which is preliminary data.</text>
</comment>
<dbReference type="SUPFAM" id="SSF53335">
    <property type="entry name" value="S-adenosyl-L-methionine-dependent methyltransferases"/>
    <property type="match status" value="1"/>
</dbReference>
<sequence>MNKAAAGIVASPLLYKLDRLRRGEPARALDLFAGAGGISLGFHRAGFEMRGAVEIDPLAALTHAKNFHGHLEADKFRAHAQPRDMRMDPAALAEELELGDVERAIDVLVGGPPCQAYARVGRAKLREVADHPEAFRVDPRGNLYLRYLAYVRAFCPLAVLIENVPDILHYGHHNVAEEIVEALDDLGYTARYSLINSAFHGVPQMRDRVYLIAYRRELGLDIRFPKATNHLKLPPGYAGTRAVALRYVDRQGVSGYVSPDLGHDGLAAPVSAEDAIGDLAPISGRSVKRGTRRFDKLSVYREDRQPSAYAINMRNWAGFESDEGVWDHVIRYLPRDHLTFAEMRPGAEYPEAHATAAKIVDRVASERGVRQGTQAFNELWNSIVPPYDVTKFPNRWWKLRPEFPVRTLMAHIGKDTYSHIHYDAAQARTISVREAARLQSFPDGFAFSGTMNPAFRQIGNAVPPMMSFALAEVIHEDLRTAANARTETQLLQRRG</sequence>
<dbReference type="RefSeq" id="WP_183609902.1">
    <property type="nucleotide sequence ID" value="NZ_JACHAZ010000009.1"/>
</dbReference>
<keyword evidence="5" id="KW-0680">Restriction system</keyword>
<dbReference type="PANTHER" id="PTHR10629:SF52">
    <property type="entry name" value="DNA (CYTOSINE-5)-METHYLTRANSFERASE 1"/>
    <property type="match status" value="1"/>
</dbReference>
<evidence type="ECO:0000256" key="4">
    <source>
        <dbReference type="ARBA" id="ARBA00022691"/>
    </source>
</evidence>
<dbReference type="GO" id="GO:0003886">
    <property type="term" value="F:DNA (cytosine-5-)-methyltransferase activity"/>
    <property type="evidence" value="ECO:0007669"/>
    <property type="project" value="UniProtKB-EC"/>
</dbReference>
<comment type="catalytic activity">
    <reaction evidence="6">
        <text>a 2'-deoxycytidine in DNA + S-adenosyl-L-methionine = a 5-methyl-2'-deoxycytidine in DNA + S-adenosyl-L-homocysteine + H(+)</text>
        <dbReference type="Rhea" id="RHEA:13681"/>
        <dbReference type="Rhea" id="RHEA-COMP:11369"/>
        <dbReference type="Rhea" id="RHEA-COMP:11370"/>
        <dbReference type="ChEBI" id="CHEBI:15378"/>
        <dbReference type="ChEBI" id="CHEBI:57856"/>
        <dbReference type="ChEBI" id="CHEBI:59789"/>
        <dbReference type="ChEBI" id="CHEBI:85452"/>
        <dbReference type="ChEBI" id="CHEBI:85454"/>
        <dbReference type="EC" id="2.1.1.37"/>
    </reaction>
</comment>
<evidence type="ECO:0000256" key="7">
    <source>
        <dbReference type="PROSITE-ProRule" id="PRU01016"/>
    </source>
</evidence>
<dbReference type="InterPro" id="IPR001525">
    <property type="entry name" value="C5_MeTfrase"/>
</dbReference>
<dbReference type="PROSITE" id="PS00095">
    <property type="entry name" value="C5_MTASE_2"/>
    <property type="match status" value="1"/>
</dbReference>
<evidence type="ECO:0000256" key="5">
    <source>
        <dbReference type="ARBA" id="ARBA00022747"/>
    </source>
</evidence>
<accession>A0AAE2MQ38</accession>
<evidence type="ECO:0000313" key="9">
    <source>
        <dbReference type="EMBL" id="MBB4293289.1"/>
    </source>
</evidence>
<keyword evidence="3 7" id="KW-0808">Transferase</keyword>
<dbReference type="EMBL" id="JACIGO010000009">
    <property type="protein sequence ID" value="MBB4293289.1"/>
    <property type="molecule type" value="Genomic_DNA"/>
</dbReference>
<evidence type="ECO:0000256" key="2">
    <source>
        <dbReference type="ARBA" id="ARBA00022603"/>
    </source>
</evidence>